<reference evidence="1 2" key="1">
    <citation type="journal article" date="2018" name="Nat. Genet.">
        <title>The Rosa genome provides new insights in the design of modern roses.</title>
        <authorList>
            <person name="Bendahmane M."/>
        </authorList>
    </citation>
    <scope>NUCLEOTIDE SEQUENCE [LARGE SCALE GENOMIC DNA]</scope>
    <source>
        <strain evidence="2">cv. Old Blush</strain>
    </source>
</reference>
<accession>A0A2P6PZK4</accession>
<dbReference type="FunFam" id="3.40.190.10:FF:000217">
    <property type="entry name" value="Glutamate receptor"/>
    <property type="match status" value="1"/>
</dbReference>
<protein>
    <submittedName>
        <fullName evidence="1">Uncharacterized protein</fullName>
    </submittedName>
</protein>
<dbReference type="EMBL" id="PDCK01000044">
    <property type="protein sequence ID" value="PRQ27370.1"/>
    <property type="molecule type" value="Genomic_DNA"/>
</dbReference>
<evidence type="ECO:0000313" key="1">
    <source>
        <dbReference type="EMBL" id="PRQ27370.1"/>
    </source>
</evidence>
<evidence type="ECO:0000313" key="2">
    <source>
        <dbReference type="Proteomes" id="UP000238479"/>
    </source>
</evidence>
<dbReference type="AlphaFoldDB" id="A0A2P6PZK4"/>
<dbReference type="STRING" id="74649.A0A2P6PZK4"/>
<gene>
    <name evidence="1" type="ORF">RchiOBHm_Chr6g0304601</name>
</gene>
<dbReference type="Gramene" id="PRQ27370">
    <property type="protein sequence ID" value="PRQ27370"/>
    <property type="gene ID" value="RchiOBHm_Chr6g0304601"/>
</dbReference>
<comment type="caution">
    <text evidence="1">The sequence shown here is derived from an EMBL/GenBank/DDBJ whole genome shotgun (WGS) entry which is preliminary data.</text>
</comment>
<sequence length="85" mass="9548">MHVRNYLRDVLIQAGFHESKLQHLKTMEEIDDALSKGSANGGVAVVVDETPSMKLFLAKYCNKYAMSTRPLFKTDGLAFVRPSLF</sequence>
<name>A0A2P6PZK4_ROSCH</name>
<organism evidence="1 2">
    <name type="scientific">Rosa chinensis</name>
    <name type="common">China rose</name>
    <dbReference type="NCBI Taxonomy" id="74649"/>
    <lineage>
        <taxon>Eukaryota</taxon>
        <taxon>Viridiplantae</taxon>
        <taxon>Streptophyta</taxon>
        <taxon>Embryophyta</taxon>
        <taxon>Tracheophyta</taxon>
        <taxon>Spermatophyta</taxon>
        <taxon>Magnoliopsida</taxon>
        <taxon>eudicotyledons</taxon>
        <taxon>Gunneridae</taxon>
        <taxon>Pentapetalae</taxon>
        <taxon>rosids</taxon>
        <taxon>fabids</taxon>
        <taxon>Rosales</taxon>
        <taxon>Rosaceae</taxon>
        <taxon>Rosoideae</taxon>
        <taxon>Rosoideae incertae sedis</taxon>
        <taxon>Rosa</taxon>
    </lineage>
</organism>
<proteinExistence type="predicted"/>
<dbReference type="OMA" id="AGFHESK"/>
<keyword evidence="2" id="KW-1185">Reference proteome</keyword>
<dbReference type="Proteomes" id="UP000238479">
    <property type="component" value="Chromosome 6"/>
</dbReference>